<dbReference type="Gene3D" id="1.10.510.10">
    <property type="entry name" value="Transferase(Phosphotransferase) domain 1"/>
    <property type="match status" value="1"/>
</dbReference>
<comment type="caution">
    <text evidence="2">The sequence shown here is derived from an EMBL/GenBank/DDBJ whole genome shotgun (WGS) entry which is preliminary data.</text>
</comment>
<dbReference type="SUPFAM" id="SSF56112">
    <property type="entry name" value="Protein kinase-like (PK-like)"/>
    <property type="match status" value="1"/>
</dbReference>
<protein>
    <submittedName>
        <fullName evidence="2">C-terminal of Roc, COR, domain</fullName>
    </submittedName>
</protein>
<name>A0ABR2H129_9EUKA</name>
<dbReference type="EMBL" id="JAPFFF010000050">
    <property type="protein sequence ID" value="KAK8839846.1"/>
    <property type="molecule type" value="Genomic_DNA"/>
</dbReference>
<dbReference type="InterPro" id="IPR011009">
    <property type="entry name" value="Kinase-like_dom_sf"/>
</dbReference>
<dbReference type="Proteomes" id="UP001470230">
    <property type="component" value="Unassembled WGS sequence"/>
</dbReference>
<dbReference type="InterPro" id="IPR001245">
    <property type="entry name" value="Ser-Thr/Tyr_kinase_cat_dom"/>
</dbReference>
<dbReference type="Pfam" id="PF07714">
    <property type="entry name" value="PK_Tyr_Ser-Thr"/>
    <property type="match status" value="1"/>
</dbReference>
<proteinExistence type="predicted"/>
<gene>
    <name evidence="2" type="ORF">M9Y10_031558</name>
</gene>
<keyword evidence="3" id="KW-1185">Reference proteome</keyword>
<sequence>MTQVRKGLRPSFKYQIPSSYKNLITDCWNEDPNKRPTFEEITSRIKNDPGFITENVDKEDFLNYISLIEKDFVDKNKAFKTISLNVDKNVDEDSRNENFLDLSQYEKVSLISKGLLLTQLLIFIKFTKLKTKKQAKFTKEKSPLLN</sequence>
<reference evidence="2 3" key="1">
    <citation type="submission" date="2024-04" db="EMBL/GenBank/DDBJ databases">
        <title>Tritrichomonas musculus Genome.</title>
        <authorList>
            <person name="Alves-Ferreira E."/>
            <person name="Grigg M."/>
            <person name="Lorenzi H."/>
            <person name="Galac M."/>
        </authorList>
    </citation>
    <scope>NUCLEOTIDE SEQUENCE [LARGE SCALE GENOMIC DNA]</scope>
    <source>
        <strain evidence="2 3">EAF2021</strain>
    </source>
</reference>
<feature type="domain" description="Serine-threonine/tyrosine-protein kinase catalytic" evidence="1">
    <location>
        <begin position="2"/>
        <end position="44"/>
    </location>
</feature>
<accession>A0ABR2H129</accession>
<evidence type="ECO:0000313" key="2">
    <source>
        <dbReference type="EMBL" id="KAK8839846.1"/>
    </source>
</evidence>
<evidence type="ECO:0000259" key="1">
    <source>
        <dbReference type="Pfam" id="PF07714"/>
    </source>
</evidence>
<evidence type="ECO:0000313" key="3">
    <source>
        <dbReference type="Proteomes" id="UP001470230"/>
    </source>
</evidence>
<organism evidence="2 3">
    <name type="scientific">Tritrichomonas musculus</name>
    <dbReference type="NCBI Taxonomy" id="1915356"/>
    <lineage>
        <taxon>Eukaryota</taxon>
        <taxon>Metamonada</taxon>
        <taxon>Parabasalia</taxon>
        <taxon>Tritrichomonadida</taxon>
        <taxon>Tritrichomonadidae</taxon>
        <taxon>Tritrichomonas</taxon>
    </lineage>
</organism>